<dbReference type="GO" id="GO:0019825">
    <property type="term" value="F:oxygen binding"/>
    <property type="evidence" value="ECO:0007669"/>
    <property type="project" value="InterPro"/>
</dbReference>
<dbReference type="Pfam" id="PF00042">
    <property type="entry name" value="Globin"/>
    <property type="match status" value="1"/>
</dbReference>
<evidence type="ECO:0000256" key="4">
    <source>
        <dbReference type="ARBA" id="ARBA00022617"/>
    </source>
</evidence>
<evidence type="ECO:0000256" key="13">
    <source>
        <dbReference type="ARBA" id="ARBA00048118"/>
    </source>
</evidence>
<dbReference type="InterPro" id="IPR009050">
    <property type="entry name" value="Globin-like_sf"/>
</dbReference>
<keyword evidence="3 15" id="KW-0813">Transport</keyword>
<dbReference type="PANTHER" id="PTHR46783:SF3">
    <property type="entry name" value="GLOBIN FAMILY PROFILE DOMAIN-CONTAINING PROTEIN"/>
    <property type="match status" value="1"/>
</dbReference>
<keyword evidence="6" id="KW-0479">Metal-binding</keyword>
<evidence type="ECO:0000256" key="6">
    <source>
        <dbReference type="ARBA" id="ARBA00022723"/>
    </source>
</evidence>
<dbReference type="AlphaFoldDB" id="A0A1B2RVC8"/>
<evidence type="ECO:0000256" key="9">
    <source>
        <dbReference type="ARBA" id="ARBA00044551"/>
    </source>
</evidence>
<evidence type="ECO:0000256" key="5">
    <source>
        <dbReference type="ARBA" id="ARBA00022621"/>
    </source>
</evidence>
<name>A0A1B2RVC8_RHIMB</name>
<dbReference type="GO" id="GO:0004784">
    <property type="term" value="F:superoxide dismutase activity"/>
    <property type="evidence" value="ECO:0007669"/>
    <property type="project" value="UniProtKB-EC"/>
</dbReference>
<evidence type="ECO:0000259" key="16">
    <source>
        <dbReference type="PROSITE" id="PS01033"/>
    </source>
</evidence>
<dbReference type="Gene3D" id="1.10.490.10">
    <property type="entry name" value="Globins"/>
    <property type="match status" value="1"/>
</dbReference>
<evidence type="ECO:0000256" key="12">
    <source>
        <dbReference type="ARBA" id="ARBA00047393"/>
    </source>
</evidence>
<organism evidence="17">
    <name type="scientific">Rhinella marina</name>
    <name type="common">Cane toad</name>
    <name type="synonym">Bufo marinus</name>
    <dbReference type="NCBI Taxonomy" id="8386"/>
    <lineage>
        <taxon>Eukaryota</taxon>
        <taxon>Metazoa</taxon>
        <taxon>Chordata</taxon>
        <taxon>Craniata</taxon>
        <taxon>Vertebrata</taxon>
        <taxon>Euteleostomi</taxon>
        <taxon>Amphibia</taxon>
        <taxon>Batrachia</taxon>
        <taxon>Anura</taxon>
        <taxon>Neobatrachia</taxon>
        <taxon>Hyloidea</taxon>
        <taxon>Bufonidae</taxon>
        <taxon>Rhinella</taxon>
    </lineage>
</organism>
<dbReference type="InterPro" id="IPR000971">
    <property type="entry name" value="Globin"/>
</dbReference>
<dbReference type="PANTHER" id="PTHR46783">
    <property type="entry name" value="CYTOGLOBIN"/>
    <property type="match status" value="1"/>
</dbReference>
<evidence type="ECO:0000256" key="1">
    <source>
        <dbReference type="ARBA" id="ARBA00008705"/>
    </source>
</evidence>
<evidence type="ECO:0000256" key="15">
    <source>
        <dbReference type="RuleBase" id="RU000356"/>
    </source>
</evidence>
<dbReference type="InterPro" id="IPR012292">
    <property type="entry name" value="Globin/Proto"/>
</dbReference>
<comment type="similarity">
    <text evidence="1 15">Belongs to the globin family.</text>
</comment>
<reference evidence="17" key="1">
    <citation type="submission" date="2016-01" db="EMBL/GenBank/DDBJ databases">
        <authorList>
            <person name="Oliw E.H."/>
        </authorList>
    </citation>
    <scope>NUCLEOTIDE SEQUENCE</scope>
</reference>
<keyword evidence="5 15" id="KW-0561">Oxygen transport</keyword>
<evidence type="ECO:0000256" key="3">
    <source>
        <dbReference type="ARBA" id="ARBA00022448"/>
    </source>
</evidence>
<dbReference type="EMBL" id="KU598828">
    <property type="protein sequence ID" value="AOC38017.1"/>
    <property type="molecule type" value="mRNA"/>
</dbReference>
<evidence type="ECO:0000256" key="2">
    <source>
        <dbReference type="ARBA" id="ARBA00012682"/>
    </source>
</evidence>
<comment type="catalytic activity">
    <reaction evidence="14">
        <text>H2O2 + AH2 = A + 2 H2O</text>
        <dbReference type="Rhea" id="RHEA:30275"/>
        <dbReference type="ChEBI" id="CHEBI:13193"/>
        <dbReference type="ChEBI" id="CHEBI:15377"/>
        <dbReference type="ChEBI" id="CHEBI:16240"/>
        <dbReference type="ChEBI" id="CHEBI:17499"/>
    </reaction>
    <physiologicalReaction direction="left-to-right" evidence="14">
        <dbReference type="Rhea" id="RHEA:30276"/>
    </physiologicalReaction>
</comment>
<evidence type="ECO:0000256" key="10">
    <source>
        <dbReference type="ARBA" id="ARBA00044562"/>
    </source>
</evidence>
<evidence type="ECO:0000313" key="17">
    <source>
        <dbReference type="EMBL" id="AOC38017.1"/>
    </source>
</evidence>
<feature type="domain" description="Globin" evidence="16">
    <location>
        <begin position="3"/>
        <end position="152"/>
    </location>
</feature>
<keyword evidence="7" id="KW-0408">Iron</keyword>
<proteinExistence type="evidence at transcript level"/>
<evidence type="ECO:0000256" key="14">
    <source>
        <dbReference type="ARBA" id="ARBA00049899"/>
    </source>
</evidence>
<evidence type="ECO:0000256" key="11">
    <source>
        <dbReference type="ARBA" id="ARBA00044569"/>
    </source>
</evidence>
<dbReference type="GO" id="GO:0020037">
    <property type="term" value="F:heme binding"/>
    <property type="evidence" value="ECO:0007669"/>
    <property type="project" value="InterPro"/>
</dbReference>
<evidence type="ECO:0000256" key="7">
    <source>
        <dbReference type="ARBA" id="ARBA00023004"/>
    </source>
</evidence>
<dbReference type="PROSITE" id="PS01033">
    <property type="entry name" value="GLOBIN"/>
    <property type="match status" value="1"/>
</dbReference>
<keyword evidence="4 15" id="KW-0349">Heme</keyword>
<comment type="catalytic activity">
    <reaction evidence="12">
        <text>2 superoxide + 2 H(+) = H2O2 + O2</text>
        <dbReference type="Rhea" id="RHEA:20696"/>
        <dbReference type="ChEBI" id="CHEBI:15378"/>
        <dbReference type="ChEBI" id="CHEBI:15379"/>
        <dbReference type="ChEBI" id="CHEBI:16240"/>
        <dbReference type="ChEBI" id="CHEBI:18421"/>
        <dbReference type="EC" id="1.15.1.1"/>
    </reaction>
    <physiologicalReaction direction="left-to-right" evidence="12">
        <dbReference type="Rhea" id="RHEA:20697"/>
    </physiologicalReaction>
</comment>
<sequence>MADLTAADIENINEIWCKIYANPEESGKTVVIRLFTTYPQTKVYFKNLKNIATLEEMQVNPGIRAHGKGVMGALNQVIQNLNDWEVVSSALTHLAQRHQDVHKVGVNNFQLLFLVILTIFKEALGADFTPEHCKSWEKLFSITYNFLGSCYTKSDS</sequence>
<dbReference type="InterPro" id="IPR013314">
    <property type="entry name" value="Globin_lamprey/hagfish"/>
</dbReference>
<dbReference type="GO" id="GO:0005344">
    <property type="term" value="F:oxygen carrier activity"/>
    <property type="evidence" value="ECO:0007669"/>
    <property type="project" value="UniProtKB-KW"/>
</dbReference>
<evidence type="ECO:0000256" key="8">
    <source>
        <dbReference type="ARBA" id="ARBA00044448"/>
    </source>
</evidence>
<dbReference type="SUPFAM" id="SSF46458">
    <property type="entry name" value="Globin-like"/>
    <property type="match status" value="1"/>
</dbReference>
<dbReference type="EC" id="1.15.1.1" evidence="2"/>
<comment type="catalytic activity">
    <reaction evidence="13">
        <text>Fe(III)-heme b-[protein] + nitric oxide + H2O = Fe(II)-heme b-[protein] + nitrite + 2 H(+)</text>
        <dbReference type="Rhea" id="RHEA:77711"/>
        <dbReference type="Rhea" id="RHEA-COMP:18975"/>
        <dbReference type="Rhea" id="RHEA-COMP:18976"/>
        <dbReference type="ChEBI" id="CHEBI:15377"/>
        <dbReference type="ChEBI" id="CHEBI:15378"/>
        <dbReference type="ChEBI" id="CHEBI:16301"/>
        <dbReference type="ChEBI" id="CHEBI:16480"/>
        <dbReference type="ChEBI" id="CHEBI:55376"/>
        <dbReference type="ChEBI" id="CHEBI:60344"/>
    </reaction>
    <physiologicalReaction direction="right-to-left" evidence="13">
        <dbReference type="Rhea" id="RHEA:77713"/>
    </physiologicalReaction>
</comment>
<dbReference type="GO" id="GO:0005506">
    <property type="term" value="F:iron ion binding"/>
    <property type="evidence" value="ECO:0007669"/>
    <property type="project" value="InterPro"/>
</dbReference>
<gene>
    <name evidence="17" type="primary">GBY</name>
</gene>
<accession>A0A1B2RVC8</accession>
<protein>
    <recommendedName>
        <fullName evidence="2">superoxide dismutase</fullName>
        <ecNumber evidence="2">1.15.1.1</ecNumber>
    </recommendedName>
    <alternativeName>
        <fullName evidence="9">Nitrite reductase CYGB</fullName>
    </alternativeName>
    <alternativeName>
        <fullName evidence="11">Pseudoperoxidase CYGB</fullName>
    </alternativeName>
    <alternativeName>
        <fullName evidence="10">Superoxide dismutase CYGB</fullName>
    </alternativeName>
</protein>
<comment type="catalytic activity">
    <reaction evidence="8">
        <text>Fe(II)-heme b-[protein] + nitric oxide + O2 = Fe(III)-heme b-[protein] + nitrate</text>
        <dbReference type="Rhea" id="RHEA:78091"/>
        <dbReference type="Rhea" id="RHEA-COMP:18975"/>
        <dbReference type="Rhea" id="RHEA-COMP:18976"/>
        <dbReference type="ChEBI" id="CHEBI:15379"/>
        <dbReference type="ChEBI" id="CHEBI:16480"/>
        <dbReference type="ChEBI" id="CHEBI:17632"/>
        <dbReference type="ChEBI" id="CHEBI:55376"/>
        <dbReference type="ChEBI" id="CHEBI:60344"/>
    </reaction>
    <physiologicalReaction direction="left-to-right" evidence="8">
        <dbReference type="Rhea" id="RHEA:78092"/>
    </physiologicalReaction>
</comment>
<dbReference type="PRINTS" id="PR01906">
    <property type="entry name" value="FISHGLOBIN"/>
</dbReference>